<evidence type="ECO:0000259" key="3">
    <source>
        <dbReference type="Pfam" id="PF10079"/>
    </source>
</evidence>
<evidence type="ECO:0000256" key="2">
    <source>
        <dbReference type="HAMAP-Rule" id="MF_01867"/>
    </source>
</evidence>
<dbReference type="Pfam" id="PF24850">
    <property type="entry name" value="CC_BshC"/>
    <property type="match status" value="1"/>
</dbReference>
<keyword evidence="1 2" id="KW-0436">Ligase</keyword>
<comment type="similarity">
    <text evidence="2">Belongs to the BshC family.</text>
</comment>
<dbReference type="InterPro" id="IPR055398">
    <property type="entry name" value="Rossmann-like_BshC"/>
</dbReference>
<dbReference type="NCBIfam" id="TIGR03998">
    <property type="entry name" value="thiol_BshC"/>
    <property type="match status" value="1"/>
</dbReference>
<dbReference type="EMBL" id="MBTA01000012">
    <property type="protein sequence ID" value="RKD17168.1"/>
    <property type="molecule type" value="Genomic_DNA"/>
</dbReference>
<keyword evidence="2" id="KW-0175">Coiled coil</keyword>
<name>A0A419S757_9SPHI</name>
<dbReference type="AlphaFoldDB" id="A0A419S757"/>
<dbReference type="InterPro" id="IPR055399">
    <property type="entry name" value="CC_BshC"/>
</dbReference>
<dbReference type="PIRSF" id="PIRSF012535">
    <property type="entry name" value="UCP012535"/>
    <property type="match status" value="1"/>
</dbReference>
<dbReference type="Proteomes" id="UP000283433">
    <property type="component" value="Unassembled WGS sequence"/>
</dbReference>
<gene>
    <name evidence="2" type="primary">bshC</name>
    <name evidence="5" type="ORF">BCY91_03240</name>
</gene>
<sequence>MKVSTIDYEETGCFSATVTRLLGHDGSLAPFVNGFASLQQFQQIIAQRKFSGNRGVLHDVLSGQYKNLELSPALQNNIASLKNQNTYTVTTGHQLNIFGGPLYFIFKIVSTIKLAQELAHAYPEQHFVPVYWMATEDHDFAEINHTYLSNEKISWEYDVSGATGKISTDSIAQASQHYIRILGISANASTLAEMLKNAYAGRKTLAEATRIFVNELFGEYGLVIIDADEPALKQLFAPIIEKDIIGQHSFRCIEETSAKLATVGISAQVNPREINFFYLKDSSRERIVFDAGRYKVLNSAISFSEEELKAEIEKYPERFSPNVVMRPLYQEYILPNLAYIGGGGELAYWLQLKSTFEYYQTDFPLLVLRNSAMLLNDKILRKMSKLRLKTADLFKSAQNLQTELIASHTAHRLNLVAEKEALSQIFHSLKNRIALIDVTLRDSTEAVETRLQKAMDKLEKKILRAEKRNHAEVMGDIEQLKNQLFPGGGLQERKENFGLFYVEHGKNFIPQLLASFDPLAFKFSVLA</sequence>
<dbReference type="HAMAP" id="MF_01867">
    <property type="entry name" value="BshC"/>
    <property type="match status" value="1"/>
</dbReference>
<evidence type="ECO:0000313" key="6">
    <source>
        <dbReference type="Proteomes" id="UP000283433"/>
    </source>
</evidence>
<feature type="coiled-coil region" evidence="2">
    <location>
        <begin position="441"/>
        <end position="483"/>
    </location>
</feature>
<dbReference type="RefSeq" id="WP_120181363.1">
    <property type="nucleotide sequence ID" value="NZ_MBTA01000012.1"/>
</dbReference>
<dbReference type="InterPro" id="IPR011199">
    <property type="entry name" value="Bacillithiol_biosynth_BshC"/>
</dbReference>
<organism evidence="5 6">
    <name type="scientific">Pelobium manganitolerans</name>
    <dbReference type="NCBI Taxonomy" id="1842495"/>
    <lineage>
        <taxon>Bacteria</taxon>
        <taxon>Pseudomonadati</taxon>
        <taxon>Bacteroidota</taxon>
        <taxon>Sphingobacteriia</taxon>
        <taxon>Sphingobacteriales</taxon>
        <taxon>Sphingobacteriaceae</taxon>
        <taxon>Pelobium</taxon>
    </lineage>
</organism>
<dbReference type="EC" id="6.-.-.-" evidence="2"/>
<feature type="domain" description="Bacillithiol biosynthesis BshC C-terminal coiled-coil" evidence="4">
    <location>
        <begin position="372"/>
        <end position="526"/>
    </location>
</feature>
<feature type="domain" description="Bacillithiol biosynthesis BshC N-terminal Rossmann-like" evidence="3">
    <location>
        <begin position="1"/>
        <end position="370"/>
    </location>
</feature>
<keyword evidence="6" id="KW-1185">Reference proteome</keyword>
<protein>
    <recommendedName>
        <fullName evidence="2">Putative cysteine ligase BshC</fullName>
        <ecNumber evidence="2">6.-.-.-</ecNumber>
    </recommendedName>
</protein>
<proteinExistence type="inferred from homology"/>
<evidence type="ECO:0000313" key="5">
    <source>
        <dbReference type="EMBL" id="RKD17168.1"/>
    </source>
</evidence>
<comment type="caution">
    <text evidence="5">The sequence shown here is derived from an EMBL/GenBank/DDBJ whole genome shotgun (WGS) entry which is preliminary data.</text>
</comment>
<dbReference type="OrthoDB" id="9765151at2"/>
<accession>A0A419S757</accession>
<dbReference type="Pfam" id="PF10079">
    <property type="entry name" value="Rossmann-like_BshC"/>
    <property type="match status" value="1"/>
</dbReference>
<reference evidence="5 6" key="1">
    <citation type="submission" date="2016-07" db="EMBL/GenBank/DDBJ databases">
        <title>Genome of Pelobium manganitolerans.</title>
        <authorList>
            <person name="Wu S."/>
            <person name="Wang G."/>
        </authorList>
    </citation>
    <scope>NUCLEOTIDE SEQUENCE [LARGE SCALE GENOMIC DNA]</scope>
    <source>
        <strain evidence="5 6">YS-25</strain>
    </source>
</reference>
<dbReference type="GO" id="GO:0016874">
    <property type="term" value="F:ligase activity"/>
    <property type="evidence" value="ECO:0007669"/>
    <property type="project" value="UniProtKB-UniRule"/>
</dbReference>
<evidence type="ECO:0000259" key="4">
    <source>
        <dbReference type="Pfam" id="PF24850"/>
    </source>
</evidence>
<evidence type="ECO:0000256" key="1">
    <source>
        <dbReference type="ARBA" id="ARBA00022598"/>
    </source>
</evidence>